<evidence type="ECO:0000256" key="5">
    <source>
        <dbReference type="ARBA" id="ARBA00022857"/>
    </source>
</evidence>
<evidence type="ECO:0000256" key="6">
    <source>
        <dbReference type="ARBA" id="ARBA00023002"/>
    </source>
</evidence>
<evidence type="ECO:0000256" key="4">
    <source>
        <dbReference type="ARBA" id="ARBA00022563"/>
    </source>
</evidence>
<feature type="domain" description="DHFR" evidence="7">
    <location>
        <begin position="1"/>
        <end position="161"/>
    </location>
</feature>
<dbReference type="AlphaFoldDB" id="A0A1I7GMP1"/>
<evidence type="ECO:0000256" key="3">
    <source>
        <dbReference type="ARBA" id="ARBA00012856"/>
    </source>
</evidence>
<sequence length="166" mass="19336">MNLILAADENWGIGKDGDLLMRLPGDMEFFKEKTRGNVVVMGRATLESLPKKRGLAKRVNIVLTTRPDFTAERCEIVHSHEELFRRLEAFDSSSVFVIGGARVYRELLPYVDTCYITKIRKSFDADRHFVDLDADSRFAVTWMSEEKEENGVAYRFYKYERVRKEQ</sequence>
<proteinExistence type="inferred from homology"/>
<keyword evidence="4" id="KW-0554">One-carbon metabolism</keyword>
<dbReference type="STRING" id="155865.SAMN05216515_10864"/>
<reference evidence="8 9" key="1">
    <citation type="submission" date="2016-10" db="EMBL/GenBank/DDBJ databases">
        <authorList>
            <person name="de Groot N.N."/>
        </authorList>
    </citation>
    <scope>NUCLEOTIDE SEQUENCE [LARGE SCALE GENOMIC DNA]</scope>
    <source>
        <strain evidence="8 9">KHGC13</strain>
    </source>
</reference>
<gene>
    <name evidence="8" type="ORF">SAMN05216508_1084</name>
</gene>
<accession>A0A1I7GMP1</accession>
<evidence type="ECO:0000313" key="8">
    <source>
        <dbReference type="EMBL" id="SFU49526.1"/>
    </source>
</evidence>
<keyword evidence="6" id="KW-0560">Oxidoreductase</keyword>
<evidence type="ECO:0000259" key="7">
    <source>
        <dbReference type="PROSITE" id="PS51330"/>
    </source>
</evidence>
<evidence type="ECO:0000313" key="9">
    <source>
        <dbReference type="Proteomes" id="UP000198817"/>
    </source>
</evidence>
<keyword evidence="5" id="KW-0521">NADP</keyword>
<dbReference type="UniPathway" id="UPA00077">
    <property type="reaction ID" value="UER00158"/>
</dbReference>
<dbReference type="PANTHER" id="PTHR48069:SF3">
    <property type="entry name" value="DIHYDROFOLATE REDUCTASE"/>
    <property type="match status" value="1"/>
</dbReference>
<name>A0A1I7GMP1_9FIRM</name>
<comment type="pathway">
    <text evidence="1">Cofactor biosynthesis; tetrahydrofolate biosynthesis; 5,6,7,8-tetrahydrofolate from 7,8-dihydrofolate: step 1/1.</text>
</comment>
<dbReference type="Gene3D" id="3.40.430.10">
    <property type="entry name" value="Dihydrofolate Reductase, subunit A"/>
    <property type="match status" value="1"/>
</dbReference>
<keyword evidence="9" id="KW-1185">Reference proteome</keyword>
<dbReference type="OrthoDB" id="9804315at2"/>
<comment type="similarity">
    <text evidence="2">Belongs to the dihydrofolate reductase family.</text>
</comment>
<dbReference type="InterPro" id="IPR001796">
    <property type="entry name" value="DHFR_dom"/>
</dbReference>
<dbReference type="InterPro" id="IPR024072">
    <property type="entry name" value="DHFR-like_dom_sf"/>
</dbReference>
<dbReference type="PROSITE" id="PS51330">
    <property type="entry name" value="DHFR_2"/>
    <property type="match status" value="1"/>
</dbReference>
<dbReference type="GO" id="GO:0004146">
    <property type="term" value="F:dihydrofolate reductase activity"/>
    <property type="evidence" value="ECO:0007669"/>
    <property type="project" value="UniProtKB-EC"/>
</dbReference>
<dbReference type="PANTHER" id="PTHR48069">
    <property type="entry name" value="DIHYDROFOLATE REDUCTASE"/>
    <property type="match status" value="1"/>
</dbReference>
<evidence type="ECO:0000256" key="2">
    <source>
        <dbReference type="ARBA" id="ARBA00009539"/>
    </source>
</evidence>
<dbReference type="SUPFAM" id="SSF53597">
    <property type="entry name" value="Dihydrofolate reductase-like"/>
    <property type="match status" value="1"/>
</dbReference>
<dbReference type="EC" id="1.5.1.3" evidence="3"/>
<dbReference type="InterPro" id="IPR012259">
    <property type="entry name" value="DHFR"/>
</dbReference>
<dbReference type="GO" id="GO:0050661">
    <property type="term" value="F:NADP binding"/>
    <property type="evidence" value="ECO:0007669"/>
    <property type="project" value="InterPro"/>
</dbReference>
<protein>
    <recommendedName>
        <fullName evidence="3">dihydrofolate reductase</fullName>
        <ecNumber evidence="3">1.5.1.3</ecNumber>
    </recommendedName>
</protein>
<dbReference type="CDD" id="cd00209">
    <property type="entry name" value="DHFR"/>
    <property type="match status" value="1"/>
</dbReference>
<dbReference type="Pfam" id="PF00186">
    <property type="entry name" value="DHFR_1"/>
    <property type="match status" value="1"/>
</dbReference>
<dbReference type="Proteomes" id="UP000198817">
    <property type="component" value="Unassembled WGS sequence"/>
</dbReference>
<evidence type="ECO:0000256" key="1">
    <source>
        <dbReference type="ARBA" id="ARBA00004903"/>
    </source>
</evidence>
<dbReference type="GO" id="GO:0006730">
    <property type="term" value="P:one-carbon metabolic process"/>
    <property type="evidence" value="ECO:0007669"/>
    <property type="project" value="UniProtKB-KW"/>
</dbReference>
<dbReference type="GO" id="GO:0046654">
    <property type="term" value="P:tetrahydrofolate biosynthetic process"/>
    <property type="evidence" value="ECO:0007669"/>
    <property type="project" value="UniProtKB-UniPathway"/>
</dbReference>
<dbReference type="GO" id="GO:0046452">
    <property type="term" value="P:dihydrofolate metabolic process"/>
    <property type="evidence" value="ECO:0007669"/>
    <property type="project" value="TreeGrafter"/>
</dbReference>
<dbReference type="EMBL" id="FPBT01000008">
    <property type="protein sequence ID" value="SFU49526.1"/>
    <property type="molecule type" value="Genomic_DNA"/>
</dbReference>
<organism evidence="8 9">
    <name type="scientific">Eubacterium pyruvativorans</name>
    <dbReference type="NCBI Taxonomy" id="155865"/>
    <lineage>
        <taxon>Bacteria</taxon>
        <taxon>Bacillati</taxon>
        <taxon>Bacillota</taxon>
        <taxon>Clostridia</taxon>
        <taxon>Eubacteriales</taxon>
        <taxon>Eubacteriaceae</taxon>
        <taxon>Eubacterium</taxon>
    </lineage>
</organism>
<dbReference type="RefSeq" id="WP_090470861.1">
    <property type="nucleotide sequence ID" value="NZ_FOWF01000008.1"/>
</dbReference>
<dbReference type="GO" id="GO:0046655">
    <property type="term" value="P:folic acid metabolic process"/>
    <property type="evidence" value="ECO:0007669"/>
    <property type="project" value="TreeGrafter"/>
</dbReference>
<dbReference type="PRINTS" id="PR00070">
    <property type="entry name" value="DHFR"/>
</dbReference>